<dbReference type="EMBL" id="CP036422">
    <property type="protein sequence ID" value="QFU76268.1"/>
    <property type="molecule type" value="Genomic_DNA"/>
</dbReference>
<dbReference type="Gene3D" id="1.25.40.10">
    <property type="entry name" value="Tetratricopeptide repeat domain"/>
    <property type="match status" value="2"/>
</dbReference>
<gene>
    <name evidence="2" type="ORF">EY643_11680</name>
</gene>
<protein>
    <recommendedName>
        <fullName evidence="4">Tetratricopeptide repeat protein</fullName>
    </recommendedName>
</protein>
<keyword evidence="3" id="KW-1185">Reference proteome</keyword>
<dbReference type="OrthoDB" id="549777at2"/>
<reference evidence="2 3" key="1">
    <citation type="submission" date="2019-02" db="EMBL/GenBank/DDBJ databases">
        <authorList>
            <person name="Li S.-H."/>
        </authorList>
    </citation>
    <scope>NUCLEOTIDE SEQUENCE [LARGE SCALE GENOMIC DNA]</scope>
    <source>
        <strain evidence="2 3">IMCC14385</strain>
    </source>
</reference>
<organism evidence="2 3">
    <name type="scientific">Halioglobus maricola</name>
    <dbReference type="NCBI Taxonomy" id="2601894"/>
    <lineage>
        <taxon>Bacteria</taxon>
        <taxon>Pseudomonadati</taxon>
        <taxon>Pseudomonadota</taxon>
        <taxon>Gammaproteobacteria</taxon>
        <taxon>Cellvibrionales</taxon>
        <taxon>Halieaceae</taxon>
        <taxon>Halioglobus</taxon>
    </lineage>
</organism>
<feature type="transmembrane region" description="Helical" evidence="1">
    <location>
        <begin position="110"/>
        <end position="131"/>
    </location>
</feature>
<dbReference type="InterPro" id="IPR011990">
    <property type="entry name" value="TPR-like_helical_dom_sf"/>
</dbReference>
<dbReference type="RefSeq" id="WP_152662374.1">
    <property type="nucleotide sequence ID" value="NZ_CP036422.1"/>
</dbReference>
<evidence type="ECO:0008006" key="4">
    <source>
        <dbReference type="Google" id="ProtNLM"/>
    </source>
</evidence>
<dbReference type="Gene3D" id="3.40.50.10610">
    <property type="entry name" value="ABC-type transport auxiliary lipoprotein component"/>
    <property type="match status" value="1"/>
</dbReference>
<keyword evidence="1" id="KW-0472">Membrane</keyword>
<dbReference type="KEGG" id="halc:EY643_11680"/>
<name>A0A5P9NMW2_9GAMM</name>
<evidence type="ECO:0000313" key="3">
    <source>
        <dbReference type="Proteomes" id="UP000326287"/>
    </source>
</evidence>
<keyword evidence="1" id="KW-0812">Transmembrane</keyword>
<accession>A0A5P9NMW2</accession>
<feature type="transmembrane region" description="Helical" evidence="1">
    <location>
        <begin position="56"/>
        <end position="79"/>
    </location>
</feature>
<dbReference type="SUPFAM" id="SSF48439">
    <property type="entry name" value="Protein prenylyltransferase"/>
    <property type="match status" value="1"/>
</dbReference>
<feature type="transmembrane region" description="Helical" evidence="1">
    <location>
        <begin position="26"/>
        <end position="44"/>
    </location>
</feature>
<evidence type="ECO:0000256" key="1">
    <source>
        <dbReference type="SAM" id="Phobius"/>
    </source>
</evidence>
<dbReference type="AlphaFoldDB" id="A0A5P9NMW2"/>
<dbReference type="Proteomes" id="UP000326287">
    <property type="component" value="Chromosome"/>
</dbReference>
<keyword evidence="1" id="KW-1133">Transmembrane helix</keyword>
<proteinExistence type="predicted"/>
<sequence>MSAENNNEPDQQATLGFWKELRRRKVIRVASVYIVTGWLIIQVASSTFASFGIPDWAFRFVALMLLLGFPVALIITWAFELTPDGIKPSSKAVAAGDSTQALTAKRNWHAYGLGAAIPTLIFGTLGLFFYFQERTPVTAMSPSAKHQSTVMEVQIEESIAVMPLVNMSSHPENAFFAGGIHEDVLTNLSRIDDLQVISRTSMLKYAASDMTLREIGEELDVDYIVEGSVRRMGDHVRVTIQLINAHNDLHLWANNYEREVVDVFATQSELAREISDSIHLELQPESVGDLHDMPTVSVLAYDSYIKAASIEKTEGENEASMTRRRELLEQAVAEDPDFVEAWAVLKRLYDLQLDRLKRRGWYLSDEQDREKAIAELTADSQRALQKAVALDPQNEETLISQAVDYNWPKTAAEMETQRAIFDQIIAAYPDSAKAWYHLGHWHSHLVDLPDHDQETAWSAAIEAFDKALELDPFNARMVAAVLKWHRDKGFEESLPRLAARLNQILPETAADRNLARVAWNFKRRQIRSAFLITADESFLKEYEKGLAEAIVNENFVDPVFRFWDEVDLHIFTNDLDSLIEMSSDDVVPRESPWFPLVSNVVDAAAMTAHLSRQEQDSARLRARKVLANEEYVLSQTVDDGHEHIALLIKAHNLLGSNDQAERLTREVLSKIKADGEWQPWELSIVAGMDAERAVNLLFEQLEKHPEWNGFDGIAAYHLWSRKLLVHPRVKNYYLSEGKWTKFLAARLDEYAEPKP</sequence>
<evidence type="ECO:0000313" key="2">
    <source>
        <dbReference type="EMBL" id="QFU76268.1"/>
    </source>
</evidence>